<name>A0ABT4MIA6_9NOCA</name>
<comment type="caution">
    <text evidence="2">The sequence shown here is derived from an EMBL/GenBank/DDBJ whole genome shotgun (WGS) entry which is preliminary data.</text>
</comment>
<feature type="domain" description="DUF4935" evidence="1">
    <location>
        <begin position="5"/>
        <end position="181"/>
    </location>
</feature>
<dbReference type="RefSeq" id="WP_269607141.1">
    <property type="nucleotide sequence ID" value="NZ_JAPWIJ010000008.1"/>
</dbReference>
<organism evidence="2 3">
    <name type="scientific">Rhodococcus ruber</name>
    <dbReference type="NCBI Taxonomy" id="1830"/>
    <lineage>
        <taxon>Bacteria</taxon>
        <taxon>Bacillati</taxon>
        <taxon>Actinomycetota</taxon>
        <taxon>Actinomycetes</taxon>
        <taxon>Mycobacteriales</taxon>
        <taxon>Nocardiaceae</taxon>
        <taxon>Rhodococcus</taxon>
    </lineage>
</organism>
<dbReference type="Proteomes" id="UP001081071">
    <property type="component" value="Unassembled WGS sequence"/>
</dbReference>
<evidence type="ECO:0000259" key="1">
    <source>
        <dbReference type="Pfam" id="PF16289"/>
    </source>
</evidence>
<accession>A0ABT4MIA6</accession>
<gene>
    <name evidence="2" type="ORF">O4220_19580</name>
</gene>
<evidence type="ECO:0000313" key="3">
    <source>
        <dbReference type="Proteomes" id="UP001081071"/>
    </source>
</evidence>
<dbReference type="EMBL" id="JAPWIJ010000008">
    <property type="protein sequence ID" value="MCZ4520716.1"/>
    <property type="molecule type" value="Genomic_DNA"/>
</dbReference>
<sequence length="332" mass="37339">MLTLLVDTSTWLDLAKRRDGQKTIYTIGELIGDGELQLLVPPVVVEEFARNRPRVEASITTSLADRLRSLRREVRDFGGDAHAETHDALDELAHHAPLIGAMTTRNFDDIDALLKAGVSVQSTDAERSKVVQRGLDKRAPLHKNKNSVADALILEGFATAVEEADLLQHPHVFVSTNHDDFSAENGDRRLPHPDLAEIFAVDGSDYRLGVDGLLEALSDYFGDDYLSDINQHMGFLEDPRRLDEILSAENELFDRLWYHYSLQHDIQLRMEGDTTRLEHLRKAAGPGRARIEERFAGLDMLGPYSDFELGMLNGKLSALRWVLGSEWDFLDL</sequence>
<proteinExistence type="predicted"/>
<protein>
    <submittedName>
        <fullName evidence="2">PIN domain-containing protein</fullName>
    </submittedName>
</protein>
<evidence type="ECO:0000313" key="2">
    <source>
        <dbReference type="EMBL" id="MCZ4520716.1"/>
    </source>
</evidence>
<reference evidence="2" key="1">
    <citation type="submission" date="2022-12" db="EMBL/GenBank/DDBJ databases">
        <authorList>
            <person name="Krivoruchko A.V."/>
            <person name="Elkin A."/>
        </authorList>
    </citation>
    <scope>NUCLEOTIDE SEQUENCE</scope>
    <source>
        <strain evidence="2">IEGM 1391</strain>
    </source>
</reference>
<keyword evidence="3" id="KW-1185">Reference proteome</keyword>
<dbReference type="Pfam" id="PF16289">
    <property type="entry name" value="PIN_12"/>
    <property type="match status" value="1"/>
</dbReference>
<dbReference type="InterPro" id="IPR032557">
    <property type="entry name" value="DUF4935"/>
</dbReference>